<dbReference type="EMBL" id="PDCK01000040">
    <property type="protein sequence ID" value="PRQ53428.1"/>
    <property type="molecule type" value="Genomic_DNA"/>
</dbReference>
<keyword evidence="3" id="KW-1185">Reference proteome</keyword>
<evidence type="ECO:0000313" key="3">
    <source>
        <dbReference type="Proteomes" id="UP000238479"/>
    </source>
</evidence>
<dbReference type="STRING" id="74649.A0A2P6S425"/>
<reference evidence="2 3" key="1">
    <citation type="journal article" date="2018" name="Nat. Genet.">
        <title>The Rosa genome provides new insights in the design of modern roses.</title>
        <authorList>
            <person name="Bendahmane M."/>
        </authorList>
    </citation>
    <scope>NUCLEOTIDE SEQUENCE [LARGE SCALE GENOMIC DNA]</scope>
    <source>
        <strain evidence="3">cv. Old Blush</strain>
    </source>
</reference>
<dbReference type="PANTHER" id="PTHR46975:SF2">
    <property type="entry name" value="PROTEIN SWEETIE"/>
    <property type="match status" value="1"/>
</dbReference>
<gene>
    <name evidence="2" type="ORF">RchiOBHm_Chr2g0166401</name>
</gene>
<dbReference type="InterPro" id="IPR044218">
    <property type="entry name" value="SWEETIE"/>
</dbReference>
<proteinExistence type="predicted"/>
<evidence type="ECO:0000313" key="2">
    <source>
        <dbReference type="EMBL" id="PRQ53428.1"/>
    </source>
</evidence>
<feature type="transmembrane region" description="Helical" evidence="1">
    <location>
        <begin position="20"/>
        <end position="45"/>
    </location>
</feature>
<name>A0A2P6S425_ROSCH</name>
<dbReference type="Proteomes" id="UP000238479">
    <property type="component" value="Chromosome 2"/>
</dbReference>
<keyword evidence="1" id="KW-0812">Transmembrane</keyword>
<dbReference type="Gramene" id="PRQ53428">
    <property type="protein sequence ID" value="PRQ53428"/>
    <property type="gene ID" value="RchiOBHm_Chr2g0166401"/>
</dbReference>
<keyword evidence="1" id="KW-0472">Membrane</keyword>
<organism evidence="2 3">
    <name type="scientific">Rosa chinensis</name>
    <name type="common">China rose</name>
    <dbReference type="NCBI Taxonomy" id="74649"/>
    <lineage>
        <taxon>Eukaryota</taxon>
        <taxon>Viridiplantae</taxon>
        <taxon>Streptophyta</taxon>
        <taxon>Embryophyta</taxon>
        <taxon>Tracheophyta</taxon>
        <taxon>Spermatophyta</taxon>
        <taxon>Magnoliopsida</taxon>
        <taxon>eudicotyledons</taxon>
        <taxon>Gunneridae</taxon>
        <taxon>Pentapetalae</taxon>
        <taxon>rosids</taxon>
        <taxon>fabids</taxon>
        <taxon>Rosales</taxon>
        <taxon>Rosaceae</taxon>
        <taxon>Rosoideae</taxon>
        <taxon>Rosoideae incertae sedis</taxon>
        <taxon>Rosa</taxon>
    </lineage>
</organism>
<evidence type="ECO:0000256" key="1">
    <source>
        <dbReference type="SAM" id="Phobius"/>
    </source>
</evidence>
<sequence>MTVPFLLSCYVPVLSTRSSFITFILVLAIGFILKNLFLLGVFILINAGFSYSMCMDNSWDTLSVSVLSQNCPETFYEPEHSAYLAVELCLAYLYKAFQSTNAISLDNSLEDLISSIFVTAKSIVNCFQPKASKMYQTMSNYVFCALVMQKQLVSAALAFLLIGYKGIREVPTDFCFSKLDEYFKYTSLLLIRFIDGEHFDNLIWQILFN</sequence>
<keyword evidence="1" id="KW-1133">Transmembrane helix</keyword>
<feature type="transmembrane region" description="Helical" evidence="1">
    <location>
        <begin position="140"/>
        <end position="164"/>
    </location>
</feature>
<comment type="caution">
    <text evidence="2">The sequence shown here is derived from an EMBL/GenBank/DDBJ whole genome shotgun (WGS) entry which is preliminary data.</text>
</comment>
<protein>
    <submittedName>
        <fullName evidence="2">Uncharacterized protein</fullName>
    </submittedName>
</protein>
<accession>A0A2P6S425</accession>
<dbReference type="PANTHER" id="PTHR46975">
    <property type="entry name" value="PROTEIN SWEETIE"/>
    <property type="match status" value="1"/>
</dbReference>
<dbReference type="GO" id="GO:0005975">
    <property type="term" value="P:carbohydrate metabolic process"/>
    <property type="evidence" value="ECO:0007669"/>
    <property type="project" value="InterPro"/>
</dbReference>
<dbReference type="AlphaFoldDB" id="A0A2P6S425"/>